<proteinExistence type="predicted"/>
<feature type="transmembrane region" description="Helical" evidence="1">
    <location>
        <begin position="21"/>
        <end position="39"/>
    </location>
</feature>
<evidence type="ECO:0000313" key="4">
    <source>
        <dbReference type="Proteomes" id="UP000500870"/>
    </source>
</evidence>
<evidence type="ECO:0000313" key="3">
    <source>
        <dbReference type="EMBL" id="QIX24513.1"/>
    </source>
</evidence>
<accession>A0A6H0ZW94</accession>
<gene>
    <name evidence="3" type="ORF">FOB41_25920</name>
</gene>
<dbReference type="CDD" id="cd03509">
    <property type="entry name" value="DesA_FADS-like"/>
    <property type="match status" value="1"/>
</dbReference>
<dbReference type="AlphaFoldDB" id="A0A6H0ZW94"/>
<protein>
    <submittedName>
        <fullName evidence="3">Fatty acid desaturase</fullName>
    </submittedName>
</protein>
<dbReference type="Pfam" id="PF00487">
    <property type="entry name" value="FA_desaturase"/>
    <property type="match status" value="1"/>
</dbReference>
<reference evidence="3 4" key="1">
    <citation type="submission" date="2020-04" db="EMBL/GenBank/DDBJ databases">
        <title>FDA dAtabase for Regulatory Grade micrObial Sequences (FDA-ARGOS): Supporting development and validation of Infectious Disease Dx tests.</title>
        <authorList>
            <person name="Sciortino C."/>
            <person name="Tallon L."/>
            <person name="Sadzewicz L."/>
            <person name="Vavikolanu K."/>
            <person name="Mehta A."/>
            <person name="Aluvathingal J."/>
            <person name="Nadendla S."/>
            <person name="Nandy P."/>
            <person name="Geyer C."/>
            <person name="Yan Y."/>
            <person name="Sichtig H."/>
        </authorList>
    </citation>
    <scope>NUCLEOTIDE SEQUENCE [LARGE SCALE GENOMIC DNA]</scope>
    <source>
        <strain evidence="3 4">FDAARGOS_633</strain>
    </source>
</reference>
<feature type="transmembrane region" description="Helical" evidence="1">
    <location>
        <begin position="201"/>
        <end position="222"/>
    </location>
</feature>
<dbReference type="EMBL" id="CP050899">
    <property type="protein sequence ID" value="QIX24513.1"/>
    <property type="molecule type" value="Genomic_DNA"/>
</dbReference>
<evidence type="ECO:0000259" key="2">
    <source>
        <dbReference type="Pfam" id="PF00487"/>
    </source>
</evidence>
<sequence length="344" mass="38954">MSDIASESNAVGRPRPKSLRIEWPTIGLLIVCYGLWAGAGYALYPLYPFAALVVMGIAIALHSSLQHEVLHGHPTRNARLNEALVFAPLGIFYPYRSYKRTHLQHHADERLTDPFDDPESYYRAMGDWETLPGFLKTLLGWNNTLIGRLLIGPPLMVVGFTISEWRKIAKGDRRVIYAWVLHMAGLIPTLLAISLLFGIPLWQYIGVAAYLGISIIAIRSYCEHQWAERPDGRTIIVENSVLAPLFLYNNLHFVHHKLPTAAWYKLPSLYKARRAEWQTMNEGYVFANYFEVFRAFAFRAKEPVVHPVLGRPELVPATTAVTYVPTDFVAYVMPDNSLRSDAST</sequence>
<dbReference type="RefSeq" id="WP_136883309.1">
    <property type="nucleotide sequence ID" value="NZ_CP050899.1"/>
</dbReference>
<dbReference type="Proteomes" id="UP000500870">
    <property type="component" value="Chromosome 3"/>
</dbReference>
<feature type="transmembrane region" description="Helical" evidence="1">
    <location>
        <begin position="145"/>
        <end position="163"/>
    </location>
</feature>
<feature type="transmembrane region" description="Helical" evidence="1">
    <location>
        <begin position="175"/>
        <end position="195"/>
    </location>
</feature>
<keyword evidence="1" id="KW-1133">Transmembrane helix</keyword>
<keyword evidence="1" id="KW-0812">Transmembrane</keyword>
<evidence type="ECO:0000256" key="1">
    <source>
        <dbReference type="SAM" id="Phobius"/>
    </source>
</evidence>
<name>A0A6H0ZW94_9HYPH</name>
<keyword evidence="1" id="KW-0472">Membrane</keyword>
<dbReference type="InterPro" id="IPR005804">
    <property type="entry name" value="FA_desaturase_dom"/>
</dbReference>
<feature type="transmembrane region" description="Helical" evidence="1">
    <location>
        <begin position="77"/>
        <end position="95"/>
    </location>
</feature>
<feature type="transmembrane region" description="Helical" evidence="1">
    <location>
        <begin position="45"/>
        <end position="65"/>
    </location>
</feature>
<dbReference type="GO" id="GO:0006629">
    <property type="term" value="P:lipid metabolic process"/>
    <property type="evidence" value="ECO:0007669"/>
    <property type="project" value="InterPro"/>
</dbReference>
<feature type="domain" description="Fatty acid desaturase" evidence="2">
    <location>
        <begin position="47"/>
        <end position="284"/>
    </location>
</feature>
<organism evidence="3 4">
    <name type="scientific">Agrobacterium pusense</name>
    <dbReference type="NCBI Taxonomy" id="648995"/>
    <lineage>
        <taxon>Bacteria</taxon>
        <taxon>Pseudomonadati</taxon>
        <taxon>Pseudomonadota</taxon>
        <taxon>Alphaproteobacteria</taxon>
        <taxon>Hyphomicrobiales</taxon>
        <taxon>Rhizobiaceae</taxon>
        <taxon>Rhizobium/Agrobacterium group</taxon>
        <taxon>Agrobacterium</taxon>
    </lineage>
</organism>